<organism evidence="1 2">
    <name type="scientific">Piloderma croceum (strain F 1598)</name>
    <dbReference type="NCBI Taxonomy" id="765440"/>
    <lineage>
        <taxon>Eukaryota</taxon>
        <taxon>Fungi</taxon>
        <taxon>Dikarya</taxon>
        <taxon>Basidiomycota</taxon>
        <taxon>Agaricomycotina</taxon>
        <taxon>Agaricomycetes</taxon>
        <taxon>Agaricomycetidae</taxon>
        <taxon>Atheliales</taxon>
        <taxon>Atheliaceae</taxon>
        <taxon>Piloderma</taxon>
    </lineage>
</organism>
<evidence type="ECO:0000313" key="1">
    <source>
        <dbReference type="EMBL" id="KIM72691.1"/>
    </source>
</evidence>
<reference evidence="1 2" key="1">
    <citation type="submission" date="2014-04" db="EMBL/GenBank/DDBJ databases">
        <authorList>
            <consortium name="DOE Joint Genome Institute"/>
            <person name="Kuo A."/>
            <person name="Tarkka M."/>
            <person name="Buscot F."/>
            <person name="Kohler A."/>
            <person name="Nagy L.G."/>
            <person name="Floudas D."/>
            <person name="Copeland A."/>
            <person name="Barry K.W."/>
            <person name="Cichocki N."/>
            <person name="Veneault-Fourrey C."/>
            <person name="LaButti K."/>
            <person name="Lindquist E.A."/>
            <person name="Lipzen A."/>
            <person name="Lundell T."/>
            <person name="Morin E."/>
            <person name="Murat C."/>
            <person name="Sun H."/>
            <person name="Tunlid A."/>
            <person name="Henrissat B."/>
            <person name="Grigoriev I.V."/>
            <person name="Hibbett D.S."/>
            <person name="Martin F."/>
            <person name="Nordberg H.P."/>
            <person name="Cantor M.N."/>
            <person name="Hua S.X."/>
        </authorList>
    </citation>
    <scope>NUCLEOTIDE SEQUENCE [LARGE SCALE GENOMIC DNA]</scope>
    <source>
        <strain evidence="1 2">F 1598</strain>
    </source>
</reference>
<gene>
    <name evidence="1" type="ORF">PILCRDRAFT_93354</name>
</gene>
<sequence>MHFAAVNRHPVVCTLFLHSAHSDKADKPKAEMVAWRMDGGAEEVLSEWVVDMDRELMERDVANREKGGKERGNLVRALVQRLPFLGPDLAIRILGPITHEQDKILQHAVGHPTGTR</sequence>
<keyword evidence="2" id="KW-1185">Reference proteome</keyword>
<dbReference type="Proteomes" id="UP000054166">
    <property type="component" value="Unassembled WGS sequence"/>
</dbReference>
<proteinExistence type="predicted"/>
<dbReference type="OrthoDB" id="1724632at2759"/>
<protein>
    <submittedName>
        <fullName evidence="1">Uncharacterized protein</fullName>
    </submittedName>
</protein>
<accession>A0A0C3EY91</accession>
<dbReference type="InParanoid" id="A0A0C3EY91"/>
<dbReference type="AlphaFoldDB" id="A0A0C3EY91"/>
<dbReference type="HOGENOM" id="CLU_2097741_0_0_1"/>
<reference evidence="2" key="2">
    <citation type="submission" date="2015-01" db="EMBL/GenBank/DDBJ databases">
        <title>Evolutionary Origins and Diversification of the Mycorrhizal Mutualists.</title>
        <authorList>
            <consortium name="DOE Joint Genome Institute"/>
            <consortium name="Mycorrhizal Genomics Consortium"/>
            <person name="Kohler A."/>
            <person name="Kuo A."/>
            <person name="Nagy L.G."/>
            <person name="Floudas D."/>
            <person name="Copeland A."/>
            <person name="Barry K.W."/>
            <person name="Cichocki N."/>
            <person name="Veneault-Fourrey C."/>
            <person name="LaButti K."/>
            <person name="Lindquist E.A."/>
            <person name="Lipzen A."/>
            <person name="Lundell T."/>
            <person name="Morin E."/>
            <person name="Murat C."/>
            <person name="Riley R."/>
            <person name="Ohm R."/>
            <person name="Sun H."/>
            <person name="Tunlid A."/>
            <person name="Henrissat B."/>
            <person name="Grigoriev I.V."/>
            <person name="Hibbett D.S."/>
            <person name="Martin F."/>
        </authorList>
    </citation>
    <scope>NUCLEOTIDE SEQUENCE [LARGE SCALE GENOMIC DNA]</scope>
    <source>
        <strain evidence="2">F 1598</strain>
    </source>
</reference>
<evidence type="ECO:0000313" key="2">
    <source>
        <dbReference type="Proteomes" id="UP000054166"/>
    </source>
</evidence>
<dbReference type="EMBL" id="KN833112">
    <property type="protein sequence ID" value="KIM72691.1"/>
    <property type="molecule type" value="Genomic_DNA"/>
</dbReference>
<name>A0A0C3EY91_PILCF</name>